<evidence type="ECO:0000313" key="3">
    <source>
        <dbReference type="Proteomes" id="UP000095463"/>
    </source>
</evidence>
<feature type="domain" description="ATPase BadF/BadG/BcrA/BcrD type" evidence="1">
    <location>
        <begin position="7"/>
        <end position="270"/>
    </location>
</feature>
<keyword evidence="3" id="KW-1185">Reference proteome</keyword>
<proteinExistence type="predicted"/>
<dbReference type="Gene3D" id="3.30.420.40">
    <property type="match status" value="2"/>
</dbReference>
<dbReference type="SUPFAM" id="SSF53067">
    <property type="entry name" value="Actin-like ATPase domain"/>
    <property type="match status" value="2"/>
</dbReference>
<dbReference type="PANTHER" id="PTHR43190:SF3">
    <property type="entry name" value="N-ACETYL-D-GLUCOSAMINE KINASE"/>
    <property type="match status" value="1"/>
</dbReference>
<dbReference type="RefSeq" id="WP_069908126.1">
    <property type="nucleotide sequence ID" value="NZ_LAJE02000058.1"/>
</dbReference>
<organism evidence="2 3">
    <name type="scientific">Devosia insulae DS-56</name>
    <dbReference type="NCBI Taxonomy" id="1116389"/>
    <lineage>
        <taxon>Bacteria</taxon>
        <taxon>Pseudomonadati</taxon>
        <taxon>Pseudomonadota</taxon>
        <taxon>Alphaproteobacteria</taxon>
        <taxon>Hyphomicrobiales</taxon>
        <taxon>Devosiaceae</taxon>
        <taxon>Devosia</taxon>
    </lineage>
</organism>
<dbReference type="Proteomes" id="UP000095463">
    <property type="component" value="Unassembled WGS sequence"/>
</dbReference>
<comment type="caution">
    <text evidence="2">The sequence shown here is derived from an EMBL/GenBank/DDBJ whole genome shotgun (WGS) entry which is preliminary data.</text>
</comment>
<dbReference type="EMBL" id="LAJE02000058">
    <property type="protein sequence ID" value="OEO32737.1"/>
    <property type="molecule type" value="Genomic_DNA"/>
</dbReference>
<dbReference type="InterPro" id="IPR043129">
    <property type="entry name" value="ATPase_NBD"/>
</dbReference>
<accession>A0A1E5XVX1</accession>
<dbReference type="PANTHER" id="PTHR43190">
    <property type="entry name" value="N-ACETYL-D-GLUCOSAMINE KINASE"/>
    <property type="match status" value="1"/>
</dbReference>
<dbReference type="AlphaFoldDB" id="A0A1E5XVX1"/>
<name>A0A1E5XVX1_9HYPH</name>
<dbReference type="InterPro" id="IPR052519">
    <property type="entry name" value="Euk-type_GlcNAc_Kinase"/>
</dbReference>
<protein>
    <recommendedName>
        <fullName evidence="1">ATPase BadF/BadG/BcrA/BcrD type domain-containing protein</fullName>
    </recommendedName>
</protein>
<sequence length="312" mass="31753">MSLSVQLGFDIGGTASRWVACDASGAVVARGEVGGASGRMFEPTEHDRLAGVAAAVAREAADRALSVGRVVAGLTGFGPSVAAEVSGILAGAFGLALADVIPFDYMTLAYLDQFAPGEGHLVSAGTGSFGLHVAAGGSPVRVGGRGILIDDAGSGSWIALTALDQVFRGFDRCGSFVDHPVLASELLAAIGGRDWEDVRHFVYGGDRGRIGTLSVAVARAATLGDPAAVEILRAAGGELAQLALALIGRAGERPIAFVGRVIDLHPALREAAVEALAGRTVRFAQADAALAAARLDVAREGFDKLSRKSAKL</sequence>
<dbReference type="InterPro" id="IPR002731">
    <property type="entry name" value="ATPase_BadF"/>
</dbReference>
<evidence type="ECO:0000259" key="1">
    <source>
        <dbReference type="Pfam" id="PF01869"/>
    </source>
</evidence>
<gene>
    <name evidence="2" type="ORF">VW23_010085</name>
</gene>
<dbReference type="Pfam" id="PF01869">
    <property type="entry name" value="BcrAD_BadFG"/>
    <property type="match status" value="1"/>
</dbReference>
<reference evidence="2 3" key="1">
    <citation type="journal article" date="2015" name="Genome Announc.">
        <title>Genome Assemblies of Three Soil-Associated Devosia species: D. insulae, D. limi, and D. soli.</title>
        <authorList>
            <person name="Hassan Y.I."/>
            <person name="Lepp D."/>
            <person name="Zhou T."/>
        </authorList>
    </citation>
    <scope>NUCLEOTIDE SEQUENCE [LARGE SCALE GENOMIC DNA]</scope>
    <source>
        <strain evidence="2 3">DS-56</strain>
    </source>
</reference>
<evidence type="ECO:0000313" key="2">
    <source>
        <dbReference type="EMBL" id="OEO32737.1"/>
    </source>
</evidence>
<dbReference type="OrthoDB" id="63487at2"/>